<accession>A0ABV2LKR7</accession>
<dbReference type="EMBL" id="JBEPMP010000001">
    <property type="protein sequence ID" value="MET3729179.1"/>
    <property type="molecule type" value="Genomic_DNA"/>
</dbReference>
<keyword evidence="1" id="KW-0378">Hydrolase</keyword>
<gene>
    <name evidence="3" type="ORF">ABID52_002760</name>
</gene>
<evidence type="ECO:0000313" key="4">
    <source>
        <dbReference type="Proteomes" id="UP001549097"/>
    </source>
</evidence>
<evidence type="ECO:0000313" key="3">
    <source>
        <dbReference type="EMBL" id="MET3729179.1"/>
    </source>
</evidence>
<dbReference type="InterPro" id="IPR029058">
    <property type="entry name" value="AB_hydrolase_fold"/>
</dbReference>
<reference evidence="3 4" key="1">
    <citation type="submission" date="2024-06" db="EMBL/GenBank/DDBJ databases">
        <title>Genomic Encyclopedia of Type Strains, Phase IV (KMG-IV): sequencing the most valuable type-strain genomes for metagenomic binning, comparative biology and taxonomic classification.</title>
        <authorList>
            <person name="Goeker M."/>
        </authorList>
    </citation>
    <scope>NUCLEOTIDE SEQUENCE [LARGE SCALE GENOMIC DNA]</scope>
    <source>
        <strain evidence="3 4">DSM 100124</strain>
    </source>
</reference>
<proteinExistence type="predicted"/>
<sequence>MNMNIPFDEHKIQSHDGTILTGYDYGGSGNPLILIHYLGGTAKAWNPVIPFFRSHYRIISYDLRGHGKSEQPHQGYSFEDTANDLESVMNHFEIEKAHLVGSSYGCMIGLYFTAMRQGRVSSLANIDGAIINDSGEHGLHDETLEEHLAKFKGQLDPDYESVEEFQQVYQEQWLPWNKERANYVAEYEPRMKENGKVGNITTGQTMEKIISEIYYVDFLTWYKKVRSPVLFLPAEKEEHFQKSLNFIDLAKKELPYSETVVIPNTTHLMMFDHGKELAEAILKFHSELPVSEKSIR</sequence>
<keyword evidence="3" id="KW-0456">Lyase</keyword>
<dbReference type="EC" id="4.2.99.20" evidence="3"/>
<dbReference type="GO" id="GO:0070205">
    <property type="term" value="F:2-succinyl-6-hydroxy-2,4-cyclohexadiene-1-carboxylate synthase activity"/>
    <property type="evidence" value="ECO:0007669"/>
    <property type="project" value="UniProtKB-EC"/>
</dbReference>
<evidence type="ECO:0000256" key="1">
    <source>
        <dbReference type="ARBA" id="ARBA00022801"/>
    </source>
</evidence>
<dbReference type="InterPro" id="IPR050266">
    <property type="entry name" value="AB_hydrolase_sf"/>
</dbReference>
<comment type="caution">
    <text evidence="3">The sequence shown here is derived from an EMBL/GenBank/DDBJ whole genome shotgun (WGS) entry which is preliminary data.</text>
</comment>
<name>A0ABV2LKR7_9BACL</name>
<feature type="domain" description="AB hydrolase-1" evidence="2">
    <location>
        <begin position="30"/>
        <end position="273"/>
    </location>
</feature>
<dbReference type="Gene3D" id="3.40.50.1820">
    <property type="entry name" value="alpha/beta hydrolase"/>
    <property type="match status" value="1"/>
</dbReference>
<dbReference type="RefSeq" id="WP_198766698.1">
    <property type="nucleotide sequence ID" value="NZ_JAEACF010000001.1"/>
</dbReference>
<dbReference type="SUPFAM" id="SSF53474">
    <property type="entry name" value="alpha/beta-Hydrolases"/>
    <property type="match status" value="1"/>
</dbReference>
<dbReference type="Proteomes" id="UP001549097">
    <property type="component" value="Unassembled WGS sequence"/>
</dbReference>
<organism evidence="3 4">
    <name type="scientific">Fictibacillus halophilus</name>
    <dbReference type="NCBI Taxonomy" id="1610490"/>
    <lineage>
        <taxon>Bacteria</taxon>
        <taxon>Bacillati</taxon>
        <taxon>Bacillota</taxon>
        <taxon>Bacilli</taxon>
        <taxon>Bacillales</taxon>
        <taxon>Fictibacillaceae</taxon>
        <taxon>Fictibacillus</taxon>
    </lineage>
</organism>
<keyword evidence="4" id="KW-1185">Reference proteome</keyword>
<evidence type="ECO:0000259" key="2">
    <source>
        <dbReference type="Pfam" id="PF00561"/>
    </source>
</evidence>
<dbReference type="PANTHER" id="PTHR43798:SF31">
    <property type="entry name" value="AB HYDROLASE SUPERFAMILY PROTEIN YCLE"/>
    <property type="match status" value="1"/>
</dbReference>
<dbReference type="PANTHER" id="PTHR43798">
    <property type="entry name" value="MONOACYLGLYCEROL LIPASE"/>
    <property type="match status" value="1"/>
</dbReference>
<protein>
    <submittedName>
        <fullName evidence="3">2-succinyl-6-hydroxy-2, 4-cyclohexadiene-1-carboxylate synthase</fullName>
        <ecNumber evidence="3">4.2.99.20</ecNumber>
    </submittedName>
</protein>
<dbReference type="InterPro" id="IPR000073">
    <property type="entry name" value="AB_hydrolase_1"/>
</dbReference>
<dbReference type="Pfam" id="PF00561">
    <property type="entry name" value="Abhydrolase_1"/>
    <property type="match status" value="1"/>
</dbReference>